<dbReference type="AlphaFoldDB" id="A0AAU9Z8K5"/>
<gene>
    <name evidence="2" type="primary">1700003H04Rik</name>
    <name evidence="2" type="ORF">PHOROB_LOCUS6668</name>
</gene>
<dbReference type="Proteomes" id="UP001152836">
    <property type="component" value="Unassembled WGS sequence"/>
</dbReference>
<dbReference type="SUPFAM" id="SSF50729">
    <property type="entry name" value="PH domain-like"/>
    <property type="match status" value="1"/>
</dbReference>
<evidence type="ECO:0000313" key="3">
    <source>
        <dbReference type="Proteomes" id="UP001152836"/>
    </source>
</evidence>
<evidence type="ECO:0000259" key="1">
    <source>
        <dbReference type="Pfam" id="PF22286"/>
    </source>
</evidence>
<protein>
    <submittedName>
        <fullName evidence="2">1700003H04Rik protein</fullName>
    </submittedName>
</protein>
<name>A0AAU9Z8K5_PHORO</name>
<dbReference type="EMBL" id="CALSGD010001408">
    <property type="protein sequence ID" value="CAH6789086.1"/>
    <property type="molecule type" value="Genomic_DNA"/>
</dbReference>
<dbReference type="GO" id="GO:0005096">
    <property type="term" value="F:GTPase activator activity"/>
    <property type="evidence" value="ECO:0007669"/>
    <property type="project" value="TreeGrafter"/>
</dbReference>
<feature type="domain" description="ARHGAP20 PH" evidence="1">
    <location>
        <begin position="21"/>
        <end position="70"/>
    </location>
</feature>
<dbReference type="InterPro" id="IPR047887">
    <property type="entry name" value="ARHGAP20_PH"/>
</dbReference>
<dbReference type="Gene3D" id="2.30.29.30">
    <property type="entry name" value="Pleckstrin-homology domain (PH domain)/Phosphotyrosine-binding domain (PTB)"/>
    <property type="match status" value="1"/>
</dbReference>
<accession>A0AAU9Z8K5</accession>
<evidence type="ECO:0000313" key="2">
    <source>
        <dbReference type="EMBL" id="CAH6789086.1"/>
    </source>
</evidence>
<reference evidence="2" key="1">
    <citation type="submission" date="2022-06" db="EMBL/GenBank/DDBJ databases">
        <authorList>
            <person name="Andreotti S."/>
            <person name="Wyler E."/>
        </authorList>
    </citation>
    <scope>NUCLEOTIDE SEQUENCE</scope>
</reference>
<proteinExistence type="predicted"/>
<dbReference type="Pfam" id="PF22286">
    <property type="entry name" value="RHG20_PH"/>
    <property type="match status" value="1"/>
</dbReference>
<dbReference type="PANTHER" id="PTHR23179:SF37">
    <property type="entry name" value="1700006A11RIK PROTEIN"/>
    <property type="match status" value="1"/>
</dbReference>
<sequence length="123" mass="14312">MESINEKATPSEGRYQALPLQVPVELRKGWRKKQRHLFLFNDVLIVSNNVHKKKFKVKYVIPLSYLWIGDYQVHCPVLAHEKFCGHLSKLHLHSILGEESMVVSFSLNLLFNLSVVLHVIYCK</sequence>
<dbReference type="InterPro" id="IPR011993">
    <property type="entry name" value="PH-like_dom_sf"/>
</dbReference>
<organism evidence="2 3">
    <name type="scientific">Phodopus roborovskii</name>
    <name type="common">Roborovski's desert hamster</name>
    <name type="synonym">Cricetulus roborovskii</name>
    <dbReference type="NCBI Taxonomy" id="109678"/>
    <lineage>
        <taxon>Eukaryota</taxon>
        <taxon>Metazoa</taxon>
        <taxon>Chordata</taxon>
        <taxon>Craniata</taxon>
        <taxon>Vertebrata</taxon>
        <taxon>Euteleostomi</taxon>
        <taxon>Mammalia</taxon>
        <taxon>Eutheria</taxon>
        <taxon>Euarchontoglires</taxon>
        <taxon>Glires</taxon>
        <taxon>Rodentia</taxon>
        <taxon>Myomorpha</taxon>
        <taxon>Muroidea</taxon>
        <taxon>Cricetidae</taxon>
        <taxon>Cricetinae</taxon>
        <taxon>Phodopus</taxon>
    </lineage>
</organism>
<comment type="caution">
    <text evidence="2">The sequence shown here is derived from an EMBL/GenBank/DDBJ whole genome shotgun (WGS) entry which is preliminary data.</text>
</comment>
<keyword evidence="3" id="KW-1185">Reference proteome</keyword>
<dbReference type="PANTHER" id="PTHR23179">
    <property type="entry name" value="T-CELL ACTIVATION RHO GTPASE ACTIVATING PROTEIN-RELATED"/>
    <property type="match status" value="1"/>
</dbReference>